<organism evidence="2 3">
    <name type="scientific">Sphingomonas naphthae</name>
    <dbReference type="NCBI Taxonomy" id="1813468"/>
    <lineage>
        <taxon>Bacteria</taxon>
        <taxon>Pseudomonadati</taxon>
        <taxon>Pseudomonadota</taxon>
        <taxon>Alphaproteobacteria</taxon>
        <taxon>Sphingomonadales</taxon>
        <taxon>Sphingomonadaceae</taxon>
        <taxon>Sphingomonas</taxon>
    </lineage>
</organism>
<evidence type="ECO:0000313" key="2">
    <source>
        <dbReference type="EMBL" id="WCT71857.1"/>
    </source>
</evidence>
<evidence type="ECO:0000313" key="3">
    <source>
        <dbReference type="Proteomes" id="UP001220395"/>
    </source>
</evidence>
<protein>
    <submittedName>
        <fullName evidence="2">Uncharacterized protein</fullName>
    </submittedName>
</protein>
<keyword evidence="3" id="KW-1185">Reference proteome</keyword>
<dbReference type="RefSeq" id="WP_273685804.1">
    <property type="nucleotide sequence ID" value="NZ_CP117411.1"/>
</dbReference>
<feature type="signal peptide" evidence="1">
    <location>
        <begin position="1"/>
        <end position="24"/>
    </location>
</feature>
<sequence length="216" mass="22988">MSMSLRRPLLLAALATTVALGGCAGNDLDETGGLRITRSTCPAVAIPAYTGEIAIFSPEQSRDLRALDVSATITNLRTTCNSEGETVQVTTTFDVLARRASQSGARQVVLPYFATVMRGGTRIVSKQLGSVALNFTDGSVRAQTNAQASASYAKSMATLPEAVRDRLDRKRKATDPDAALDPMNDPAIRSAVNESSFELLVGFQLTEAQLAYNATR</sequence>
<keyword evidence="1" id="KW-0732">Signal</keyword>
<reference evidence="2 3" key="1">
    <citation type="submission" date="2023-02" db="EMBL/GenBank/DDBJ databases">
        <title>Genome sequence of Sphingomonas naphthae.</title>
        <authorList>
            <person name="Kim S."/>
            <person name="Heo J."/>
            <person name="Kwon S.-W."/>
        </authorList>
    </citation>
    <scope>NUCLEOTIDE SEQUENCE [LARGE SCALE GENOMIC DNA]</scope>
    <source>
        <strain evidence="2 3">KACC 18716</strain>
    </source>
</reference>
<dbReference type="Proteomes" id="UP001220395">
    <property type="component" value="Chromosome"/>
</dbReference>
<proteinExistence type="predicted"/>
<dbReference type="EMBL" id="CP117411">
    <property type="protein sequence ID" value="WCT71857.1"/>
    <property type="molecule type" value="Genomic_DNA"/>
</dbReference>
<name>A0ABY7TF41_9SPHN</name>
<gene>
    <name evidence="2" type="ORF">PQ455_09335</name>
</gene>
<dbReference type="PROSITE" id="PS51257">
    <property type="entry name" value="PROKAR_LIPOPROTEIN"/>
    <property type="match status" value="1"/>
</dbReference>
<feature type="chain" id="PRO_5045701405" evidence="1">
    <location>
        <begin position="25"/>
        <end position="216"/>
    </location>
</feature>
<evidence type="ECO:0000256" key="1">
    <source>
        <dbReference type="SAM" id="SignalP"/>
    </source>
</evidence>
<accession>A0ABY7TF41</accession>